<comment type="caution">
    <text evidence="1">The sequence shown here is derived from an EMBL/GenBank/DDBJ whole genome shotgun (WGS) entry which is preliminary data.</text>
</comment>
<keyword evidence="1" id="KW-0687">Ribonucleoprotein</keyword>
<evidence type="ECO:0000313" key="2">
    <source>
        <dbReference type="Proteomes" id="UP000033636"/>
    </source>
</evidence>
<dbReference type="Proteomes" id="UP000033636">
    <property type="component" value="Unassembled WGS sequence"/>
</dbReference>
<sequence>MMAATAERAKQIFPRYAVVRIRGVVNTPRDVEAALYALRLRRKFAMSLVVATPNIQGMLEKATNWITWGEVDADTLAEVLAKRGRIVGDKPLTLEHLKKYGWSSFEEVALAYVSGEIDRLACPKRGAWPRSGERVLCIPYLKPFFRLHPPTGGFKNIKLNYAEGGDLGYRGIAINELLWRMI</sequence>
<protein>
    <submittedName>
        <fullName evidence="1">50S ribosomal protein L30</fullName>
    </submittedName>
</protein>
<accession>A0ACC6V1I5</accession>
<name>A0ACC6V1I5_9CREN</name>
<evidence type="ECO:0000313" key="1">
    <source>
        <dbReference type="EMBL" id="MFB6490792.1"/>
    </source>
</evidence>
<dbReference type="EMBL" id="JZWT02000014">
    <property type="protein sequence ID" value="MFB6490792.1"/>
    <property type="molecule type" value="Genomic_DNA"/>
</dbReference>
<gene>
    <name evidence="1" type="ORF">TU35_006055</name>
</gene>
<organism evidence="1 2">
    <name type="scientific">Thermoproteus sp. AZ2</name>
    <dbReference type="NCBI Taxonomy" id="1609232"/>
    <lineage>
        <taxon>Archaea</taxon>
        <taxon>Thermoproteota</taxon>
        <taxon>Thermoprotei</taxon>
        <taxon>Thermoproteales</taxon>
        <taxon>Thermoproteaceae</taxon>
        <taxon>Thermoproteus</taxon>
    </lineage>
</organism>
<reference evidence="1" key="1">
    <citation type="submission" date="2024-07" db="EMBL/GenBank/DDBJ databases">
        <title>Metagenome and Metagenome-Assembled Genomes of Archaea from a hot spring from the geothermal field of Los Azufres, Mexico.</title>
        <authorList>
            <person name="Marin-Paredes R."/>
            <person name="Martinez-Romero E."/>
            <person name="Servin-Garciduenas L.E."/>
        </authorList>
    </citation>
    <scope>NUCLEOTIDE SEQUENCE</scope>
</reference>
<proteinExistence type="predicted"/>
<keyword evidence="1" id="KW-0689">Ribosomal protein</keyword>